<evidence type="ECO:0000256" key="9">
    <source>
        <dbReference type="ARBA" id="ARBA00023098"/>
    </source>
</evidence>
<dbReference type="PROSITE" id="PS51635">
    <property type="entry name" value="PNPLA"/>
    <property type="match status" value="1"/>
</dbReference>
<evidence type="ECO:0000256" key="2">
    <source>
        <dbReference type="ARBA" id="ARBA00013278"/>
    </source>
</evidence>
<evidence type="ECO:0000256" key="13">
    <source>
        <dbReference type="PROSITE-ProRule" id="PRU01161"/>
    </source>
</evidence>
<keyword evidence="4" id="KW-1052">Target cell membrane</keyword>
<feature type="region of interest" description="Disordered" evidence="14">
    <location>
        <begin position="541"/>
        <end position="566"/>
    </location>
</feature>
<comment type="subcellular location">
    <subcellularLocation>
        <location evidence="1">Target cell membrane</location>
    </subcellularLocation>
</comment>
<keyword evidence="5" id="KW-0677">Repeat</keyword>
<dbReference type="EC" id="3.1.1.4" evidence="2"/>
<keyword evidence="13" id="KW-0442">Lipid degradation</keyword>
<evidence type="ECO:0000313" key="17">
    <source>
        <dbReference type="RefSeq" id="XP_027193816.1"/>
    </source>
</evidence>
<evidence type="ECO:0000313" key="16">
    <source>
        <dbReference type="Proteomes" id="UP000515146"/>
    </source>
</evidence>
<dbReference type="OrthoDB" id="6508363at2759"/>
<dbReference type="InterPro" id="IPR002641">
    <property type="entry name" value="PNPLA_dom"/>
</dbReference>
<dbReference type="Pfam" id="PF12796">
    <property type="entry name" value="Ank_2"/>
    <property type="match status" value="1"/>
</dbReference>
<dbReference type="Proteomes" id="UP000515146">
    <property type="component" value="Unplaced"/>
</dbReference>
<keyword evidence="16" id="KW-1185">Reference proteome</keyword>
<dbReference type="InParanoid" id="A0A6P6XLH0"/>
<keyword evidence="9 13" id="KW-0443">Lipid metabolism</keyword>
<evidence type="ECO:0000256" key="6">
    <source>
        <dbReference type="ARBA" id="ARBA00022801"/>
    </source>
</evidence>
<name>A0A6P6XLH0_DERPT</name>
<reference evidence="17" key="1">
    <citation type="submission" date="2025-08" db="UniProtKB">
        <authorList>
            <consortium name="RefSeq"/>
        </authorList>
    </citation>
    <scope>IDENTIFICATION</scope>
    <source>
        <strain evidence="17">Airmid</strain>
    </source>
</reference>
<keyword evidence="3" id="KW-0268">Exocytosis</keyword>
<dbReference type="PANTHER" id="PTHR24139">
    <property type="entry name" value="CALCIUM-INDEPENDENT PHOSPHOLIPASE A2"/>
    <property type="match status" value="1"/>
</dbReference>
<feature type="domain" description="PNPLA" evidence="15">
    <location>
        <begin position="512"/>
        <end position="717"/>
    </location>
</feature>
<accession>A0A6P6XLH0</accession>
<feature type="short sequence motif" description="GXSXG" evidence="13">
    <location>
        <begin position="578"/>
        <end position="582"/>
    </location>
</feature>
<dbReference type="Gene3D" id="3.40.1090.10">
    <property type="entry name" value="Cytosolic phospholipase A2 catalytic domain"/>
    <property type="match status" value="1"/>
</dbReference>
<feature type="repeat" description="ANK" evidence="12">
    <location>
        <begin position="389"/>
        <end position="421"/>
    </location>
</feature>
<keyword evidence="7" id="KW-0528">Neurotoxin</keyword>
<evidence type="ECO:0000256" key="10">
    <source>
        <dbReference type="ARBA" id="ARBA00023298"/>
    </source>
</evidence>
<dbReference type="SMART" id="SM00248">
    <property type="entry name" value="ANK"/>
    <property type="match status" value="4"/>
</dbReference>
<keyword evidence="8 12" id="KW-0040">ANK repeat</keyword>
<keyword evidence="6 13" id="KW-0378">Hydrolase</keyword>
<dbReference type="OMA" id="TEYFRYQ"/>
<evidence type="ECO:0000256" key="3">
    <source>
        <dbReference type="ARBA" id="ARBA00022483"/>
    </source>
</evidence>
<keyword evidence="10" id="KW-0472">Membrane</keyword>
<sequence>MSWLPRFVRDYQWQNLTILQQYGPMILIEHHQPLQQQQQSTLQQPLHQIKEPIFDIIYQMNPSATTTTTTTTTLGLINTTTTNVINNNQDVNILWQTNNRNDAIERFNYLERILNVTFSKSMLTKTRCIRFIMNQLIPLMIDHPNWLDIHIAAFFGLTDYFKKYSFTPNQINIQREPDNFTPLHLAIMRQYDSIVDRIAQNKPDLTRMDFEGNTPLHLAAMLPNNLKIFKITTSLLQSLSTTIEYKNYVLQLKNRSGLTPIDIIARNLRKDYFVHLMKQIGLTARMLTIIIVRSESDHQFLQMVDNEKIIPFTDSDISDIDFQRIDSGGCPLHWITRAETMKKFLLNFHMETINFRQETPLIMAIKTNNFNCSLCLLLNDANPNHSDLNGDLTLHHAVRLSNQLLVKLLLIFDANINHRNRTEQLDPYQLATKRQDQQMVILLDSYMEARQQSIIIDDDDDNDQNSIRNLTMDVEQQKCCHYLNISKKNRKGLIDQSTSPGKKKKRKKSRLICFDGGGIKGLFTIQILIELEKCLIQKQKQRNRQQQKQPGQPGQQQPGKPGKKPEKKLSDYFDWIAGTSTGSIIAYWFSQRKSLTGLRLLYFHFKDNVFHGNRPYSTEKLETLLKTKLSEANNINQTVGDIWNESGKHLIISASRVDCFPPRLQLFCSHHRFTGSKNKILIWQALRASSAAPTYFQHYLPYIDGGLMSNNPTLDALTEYFRYQQHGGHENLDMVLSIGCGFLQQNEMKKNFSAAFDKFNYFLDFRSFVNDFSYRLHHHQPWTYGNELASHMKSQVTNCNDHIVLRSLTWCSCLNITFGRLNTLLSKKIPLDESRNDELILGLWDI</sequence>
<keyword evidence="7" id="KW-0800">Toxin</keyword>
<dbReference type="AlphaFoldDB" id="A0A6P6XLH0"/>
<organism evidence="16 17">
    <name type="scientific">Dermatophagoides pteronyssinus</name>
    <name type="common">European house dust mite</name>
    <dbReference type="NCBI Taxonomy" id="6956"/>
    <lineage>
        <taxon>Eukaryota</taxon>
        <taxon>Metazoa</taxon>
        <taxon>Ecdysozoa</taxon>
        <taxon>Arthropoda</taxon>
        <taxon>Chelicerata</taxon>
        <taxon>Arachnida</taxon>
        <taxon>Acari</taxon>
        <taxon>Acariformes</taxon>
        <taxon>Sarcoptiformes</taxon>
        <taxon>Astigmata</taxon>
        <taxon>Psoroptidia</taxon>
        <taxon>Analgoidea</taxon>
        <taxon>Pyroglyphidae</taxon>
        <taxon>Dermatophagoidinae</taxon>
        <taxon>Dermatophagoides</taxon>
    </lineage>
</organism>
<feature type="active site" description="Proton acceptor" evidence="13">
    <location>
        <position position="704"/>
    </location>
</feature>
<dbReference type="KEGG" id="dpte:113788555"/>
<dbReference type="Gene3D" id="1.25.40.20">
    <property type="entry name" value="Ankyrin repeat-containing domain"/>
    <property type="match status" value="2"/>
</dbReference>
<dbReference type="GO" id="GO:0005739">
    <property type="term" value="C:mitochondrion"/>
    <property type="evidence" value="ECO:0007669"/>
    <property type="project" value="TreeGrafter"/>
</dbReference>
<dbReference type="GO" id="GO:0047499">
    <property type="term" value="F:calcium-independent phospholipase A2 activity"/>
    <property type="evidence" value="ECO:0007669"/>
    <property type="project" value="InterPro"/>
</dbReference>
<evidence type="ECO:0000256" key="4">
    <source>
        <dbReference type="ARBA" id="ARBA00022537"/>
    </source>
</evidence>
<evidence type="ECO:0000256" key="12">
    <source>
        <dbReference type="PROSITE-ProRule" id="PRU00023"/>
    </source>
</evidence>
<evidence type="ECO:0000259" key="15">
    <source>
        <dbReference type="PROSITE" id="PS51635"/>
    </source>
</evidence>
<proteinExistence type="predicted"/>
<keyword evidence="7" id="KW-0638">Presynaptic neurotoxin</keyword>
<feature type="short sequence motif" description="GXGXXG" evidence="13">
    <location>
        <begin position="516"/>
        <end position="521"/>
    </location>
</feature>
<dbReference type="GO" id="GO:0044231">
    <property type="term" value="C:host cell presynaptic membrane"/>
    <property type="evidence" value="ECO:0007669"/>
    <property type="project" value="UniProtKB-KW"/>
</dbReference>
<comment type="catalytic activity">
    <reaction evidence="11">
        <text>a 1,2-diacyl-sn-glycero-3-phosphocholine + H2O = a 1-acyl-sn-glycero-3-phosphocholine + a fatty acid + H(+)</text>
        <dbReference type="Rhea" id="RHEA:15801"/>
        <dbReference type="ChEBI" id="CHEBI:15377"/>
        <dbReference type="ChEBI" id="CHEBI:15378"/>
        <dbReference type="ChEBI" id="CHEBI:28868"/>
        <dbReference type="ChEBI" id="CHEBI:57643"/>
        <dbReference type="ChEBI" id="CHEBI:58168"/>
        <dbReference type="EC" id="3.1.1.4"/>
    </reaction>
    <physiologicalReaction direction="left-to-right" evidence="11">
        <dbReference type="Rhea" id="RHEA:15802"/>
    </physiologicalReaction>
</comment>
<dbReference type="InterPro" id="IPR016035">
    <property type="entry name" value="Acyl_Trfase/lysoPLipase"/>
</dbReference>
<dbReference type="PANTHER" id="PTHR24139:SF34">
    <property type="entry name" value="85_88 KDA CALCIUM-INDEPENDENT PHOSPHOLIPASE A2"/>
    <property type="match status" value="1"/>
</dbReference>
<evidence type="ECO:0000256" key="11">
    <source>
        <dbReference type="ARBA" id="ARBA00023422"/>
    </source>
</evidence>
<dbReference type="InterPro" id="IPR036770">
    <property type="entry name" value="Ankyrin_rpt-contain_sf"/>
</dbReference>
<feature type="compositionally biased region" description="Low complexity" evidence="14">
    <location>
        <begin position="546"/>
        <end position="560"/>
    </location>
</feature>
<dbReference type="GO" id="GO:0044218">
    <property type="term" value="C:other organism cell membrane"/>
    <property type="evidence" value="ECO:0007669"/>
    <property type="project" value="UniProtKB-KW"/>
</dbReference>
<evidence type="ECO:0000256" key="1">
    <source>
        <dbReference type="ARBA" id="ARBA00004175"/>
    </source>
</evidence>
<dbReference type="GO" id="GO:0006887">
    <property type="term" value="P:exocytosis"/>
    <property type="evidence" value="ECO:0007669"/>
    <property type="project" value="UniProtKB-KW"/>
</dbReference>
<dbReference type="SUPFAM" id="SSF52151">
    <property type="entry name" value="FabD/lysophospholipase-like"/>
    <property type="match status" value="1"/>
</dbReference>
<evidence type="ECO:0000256" key="5">
    <source>
        <dbReference type="ARBA" id="ARBA00022737"/>
    </source>
</evidence>
<evidence type="ECO:0000256" key="14">
    <source>
        <dbReference type="SAM" id="MobiDB-lite"/>
    </source>
</evidence>
<dbReference type="GO" id="GO:2000304">
    <property type="term" value="P:positive regulation of ceramide biosynthetic process"/>
    <property type="evidence" value="ECO:0007669"/>
    <property type="project" value="TreeGrafter"/>
</dbReference>
<dbReference type="InterPro" id="IPR047148">
    <property type="entry name" value="PLPL9"/>
</dbReference>
<dbReference type="PROSITE" id="PS50297">
    <property type="entry name" value="ANK_REP_REGION"/>
    <property type="match status" value="1"/>
</dbReference>
<feature type="active site" description="Nucleophile" evidence="13">
    <location>
        <position position="580"/>
    </location>
</feature>
<dbReference type="RefSeq" id="XP_027193816.1">
    <property type="nucleotide sequence ID" value="XM_027338015.1"/>
</dbReference>
<dbReference type="InterPro" id="IPR002110">
    <property type="entry name" value="Ankyrin_rpt"/>
</dbReference>
<evidence type="ECO:0000256" key="7">
    <source>
        <dbReference type="ARBA" id="ARBA00023028"/>
    </source>
</evidence>
<dbReference type="GO" id="GO:0052816">
    <property type="term" value="F:long-chain fatty acyl-CoA hydrolase activity"/>
    <property type="evidence" value="ECO:0007669"/>
    <property type="project" value="TreeGrafter"/>
</dbReference>
<keyword evidence="10" id="KW-1053">Target membrane</keyword>
<dbReference type="Pfam" id="PF01734">
    <property type="entry name" value="Patatin"/>
    <property type="match status" value="1"/>
</dbReference>
<gene>
    <name evidence="17" type="primary">LOC113788555</name>
</gene>
<dbReference type="PROSITE" id="PS50088">
    <property type="entry name" value="ANK_REPEAT"/>
    <property type="match status" value="1"/>
</dbReference>
<feature type="short sequence motif" description="DGA/G" evidence="13">
    <location>
        <begin position="704"/>
        <end position="706"/>
    </location>
</feature>
<protein>
    <recommendedName>
        <fullName evidence="2">phospholipase A2</fullName>
        <ecNumber evidence="2">3.1.1.4</ecNumber>
    </recommendedName>
</protein>
<evidence type="ECO:0000256" key="8">
    <source>
        <dbReference type="ARBA" id="ARBA00023043"/>
    </source>
</evidence>
<dbReference type="SUPFAM" id="SSF48403">
    <property type="entry name" value="Ankyrin repeat"/>
    <property type="match status" value="1"/>
</dbReference>
<dbReference type="GO" id="GO:0016042">
    <property type="term" value="P:lipid catabolic process"/>
    <property type="evidence" value="ECO:0007669"/>
    <property type="project" value="UniProtKB-UniRule"/>
</dbReference>